<evidence type="ECO:0000259" key="2">
    <source>
        <dbReference type="Pfam" id="PF25455"/>
    </source>
</evidence>
<evidence type="ECO:0000313" key="3">
    <source>
        <dbReference type="EMBL" id="SHG04230.1"/>
    </source>
</evidence>
<dbReference type="GO" id="GO:0016226">
    <property type="term" value="P:iron-sulfur cluster assembly"/>
    <property type="evidence" value="ECO:0007669"/>
    <property type="project" value="TreeGrafter"/>
</dbReference>
<dbReference type="OrthoDB" id="9796287at2"/>
<dbReference type="AlphaFoldDB" id="A0A1M5GKF5"/>
<dbReference type="InterPro" id="IPR027266">
    <property type="entry name" value="TrmE/GcvT-like"/>
</dbReference>
<name>A0A1M5GKF5_9BRAD</name>
<dbReference type="PANTHER" id="PTHR22602">
    <property type="entry name" value="TRANSFERASE CAF17, MITOCHONDRIAL-RELATED"/>
    <property type="match status" value="1"/>
</dbReference>
<dbReference type="SUPFAM" id="SSF103025">
    <property type="entry name" value="Folate-binding domain"/>
    <property type="match status" value="1"/>
</dbReference>
<proteinExistence type="predicted"/>
<evidence type="ECO:0000313" key="4">
    <source>
        <dbReference type="Proteomes" id="UP000190675"/>
    </source>
</evidence>
<dbReference type="InterPro" id="IPR017703">
    <property type="entry name" value="YgfZ/GCV_T_CS"/>
</dbReference>
<sequence length="293" mass="30932">MKAAFLPDRGVVKVSGEGARDFLNGLLTTDMKLLRPGLGRFGALLTPQGKIIADFLITETPAGHGGGFLIDCPRALAQGLADKLSIYKLRAKVAIENLTDSLGVLAAWDGDLAVMPDLAFADPRSAELGWRILVPEGLKQKVADLIGAELTDSTSYEAHRIAAGVPRGGLDFIYGDAFPHETNMDRLHGVDFDKGCYVGQEVVSRMQHRGTARTRTVRVVLEDFSPEPGTTILAGDKAVGTMGATAGKIGLALIRIDRVADALAAGLPLTAGGLAIRLVEPDDLLTAPKKTVA</sequence>
<gene>
    <name evidence="3" type="ORF">SAMN05444169_0215</name>
</gene>
<feature type="domain" description="CAF17 C-terminal" evidence="2">
    <location>
        <begin position="213"/>
        <end position="282"/>
    </location>
</feature>
<dbReference type="InterPro" id="IPR045179">
    <property type="entry name" value="YgfZ/GcvT"/>
</dbReference>
<dbReference type="PANTHER" id="PTHR22602:SF0">
    <property type="entry name" value="TRANSFERASE CAF17, MITOCHONDRIAL-RELATED"/>
    <property type="match status" value="1"/>
</dbReference>
<accession>A0A1M5GKF5</accession>
<reference evidence="3 4" key="1">
    <citation type="submission" date="2016-11" db="EMBL/GenBank/DDBJ databases">
        <authorList>
            <person name="Jaros S."/>
            <person name="Januszkiewicz K."/>
            <person name="Wedrychowicz H."/>
        </authorList>
    </citation>
    <scope>NUCLEOTIDE SEQUENCE [LARGE SCALE GENOMIC DNA]</scope>
    <source>
        <strain evidence="3 4">GAS242</strain>
    </source>
</reference>
<dbReference type="RefSeq" id="WP_079564110.1">
    <property type="nucleotide sequence ID" value="NZ_LT670818.1"/>
</dbReference>
<dbReference type="Pfam" id="PF25455">
    <property type="entry name" value="Beta-barrel_CAF17_C"/>
    <property type="match status" value="1"/>
</dbReference>
<protein>
    <recommendedName>
        <fullName evidence="2">CAF17 C-terminal domain-containing protein</fullName>
    </recommendedName>
</protein>
<dbReference type="Proteomes" id="UP000190675">
    <property type="component" value="Chromosome I"/>
</dbReference>
<dbReference type="EMBL" id="LT670818">
    <property type="protein sequence ID" value="SHG04230.1"/>
    <property type="molecule type" value="Genomic_DNA"/>
</dbReference>
<keyword evidence="1" id="KW-0809">Transit peptide</keyword>
<organism evidence="3 4">
    <name type="scientific">Bradyrhizobium erythrophlei</name>
    <dbReference type="NCBI Taxonomy" id="1437360"/>
    <lineage>
        <taxon>Bacteria</taxon>
        <taxon>Pseudomonadati</taxon>
        <taxon>Pseudomonadota</taxon>
        <taxon>Alphaproteobacteria</taxon>
        <taxon>Hyphomicrobiales</taxon>
        <taxon>Nitrobacteraceae</taxon>
        <taxon>Bradyrhizobium</taxon>
    </lineage>
</organism>
<dbReference type="InterPro" id="IPR057460">
    <property type="entry name" value="CAF17_C"/>
</dbReference>
<dbReference type="NCBIfam" id="TIGR03317">
    <property type="entry name" value="ygfZ_signature"/>
    <property type="match status" value="1"/>
</dbReference>
<evidence type="ECO:0000256" key="1">
    <source>
        <dbReference type="ARBA" id="ARBA00022946"/>
    </source>
</evidence>
<dbReference type="Gene3D" id="3.30.1360.120">
    <property type="entry name" value="Probable tRNA modification gtpase trme, domain 1"/>
    <property type="match status" value="2"/>
</dbReference>